<name>A0AAW0DE76_9AGAR</name>
<accession>A0AAW0DE76</accession>
<dbReference type="Proteomes" id="UP001362999">
    <property type="component" value="Unassembled WGS sequence"/>
</dbReference>
<evidence type="ECO:0000256" key="1">
    <source>
        <dbReference type="SAM" id="Phobius"/>
    </source>
</evidence>
<gene>
    <name evidence="2" type="ORF">R3P38DRAFT_2763260</name>
</gene>
<comment type="caution">
    <text evidence="2">The sequence shown here is derived from an EMBL/GenBank/DDBJ whole genome shotgun (WGS) entry which is preliminary data.</text>
</comment>
<dbReference type="EMBL" id="JAWWNJ010000008">
    <property type="protein sequence ID" value="KAK7050203.1"/>
    <property type="molecule type" value="Genomic_DNA"/>
</dbReference>
<proteinExistence type="predicted"/>
<feature type="transmembrane region" description="Helical" evidence="1">
    <location>
        <begin position="103"/>
        <end position="123"/>
    </location>
</feature>
<keyword evidence="1" id="KW-1133">Transmembrane helix</keyword>
<keyword evidence="1" id="KW-0472">Membrane</keyword>
<feature type="transmembrane region" description="Helical" evidence="1">
    <location>
        <begin position="138"/>
        <end position="156"/>
    </location>
</feature>
<keyword evidence="1" id="KW-0812">Transmembrane</keyword>
<keyword evidence="3" id="KW-1185">Reference proteome</keyword>
<reference evidence="2 3" key="1">
    <citation type="journal article" date="2024" name="J Genomics">
        <title>Draft genome sequencing and assembly of Favolaschia claudopus CIRM-BRFM 2984 isolated from oak limbs.</title>
        <authorList>
            <person name="Navarro D."/>
            <person name="Drula E."/>
            <person name="Chaduli D."/>
            <person name="Cazenave R."/>
            <person name="Ahrendt S."/>
            <person name="Wang J."/>
            <person name="Lipzen A."/>
            <person name="Daum C."/>
            <person name="Barry K."/>
            <person name="Grigoriev I.V."/>
            <person name="Favel A."/>
            <person name="Rosso M.N."/>
            <person name="Martin F."/>
        </authorList>
    </citation>
    <scope>NUCLEOTIDE SEQUENCE [LARGE SCALE GENOMIC DNA]</scope>
    <source>
        <strain evidence="2 3">CIRM-BRFM 2984</strain>
    </source>
</reference>
<dbReference type="AlphaFoldDB" id="A0AAW0DE76"/>
<sequence length="253" mass="27866">MSAIPKAELAELFVLLADARTTNELARGVDLEVTAKLVQLSLYNAFSEVQCVDPDSLSHTWGYLHLDSLSEVYSIDVYSCGPHNCLTVGFYTVEPIKHVPRLFTFYALPPFIMVGCGLTILAFGHRRAPILAVFMRDGLFWFLALVVLGVTELVIWHTGRPSLAEIPVVIHYIQARNCSFRATAIISTRVILNVKQMTTQTSHTTLHGDTTMGTQLEVYALVEIVVHSVYVITESGGSIICDHALCLALCIAV</sequence>
<evidence type="ECO:0000313" key="2">
    <source>
        <dbReference type="EMBL" id="KAK7050203.1"/>
    </source>
</evidence>
<protein>
    <submittedName>
        <fullName evidence="2">Uncharacterized protein</fullName>
    </submittedName>
</protein>
<evidence type="ECO:0000313" key="3">
    <source>
        <dbReference type="Proteomes" id="UP001362999"/>
    </source>
</evidence>
<organism evidence="2 3">
    <name type="scientific">Favolaschia claudopus</name>
    <dbReference type="NCBI Taxonomy" id="2862362"/>
    <lineage>
        <taxon>Eukaryota</taxon>
        <taxon>Fungi</taxon>
        <taxon>Dikarya</taxon>
        <taxon>Basidiomycota</taxon>
        <taxon>Agaricomycotina</taxon>
        <taxon>Agaricomycetes</taxon>
        <taxon>Agaricomycetidae</taxon>
        <taxon>Agaricales</taxon>
        <taxon>Marasmiineae</taxon>
        <taxon>Mycenaceae</taxon>
        <taxon>Favolaschia</taxon>
    </lineage>
</organism>